<keyword evidence="1" id="KW-0472">Membrane</keyword>
<feature type="transmembrane region" description="Helical" evidence="1">
    <location>
        <begin position="123"/>
        <end position="144"/>
    </location>
</feature>
<feature type="transmembrane region" description="Helical" evidence="1">
    <location>
        <begin position="236"/>
        <end position="255"/>
    </location>
</feature>
<accession>A0A8T4IWM3</accession>
<sequence>MGQDKTLARGARISGAVALAVLALLSLGWIIRDFVAATEVADVWWMWSGLPARAADGLWATSAVEPTLLVLYVVCAVTAVRSSASAGILAATGVLTVLLRVPSLWNLNADWMQGVDDALRDTALYSVIAMLVLGVVLVVIAAAGRRPVTVGYGQGYGNGYGTGYGYGAGDPGSGAEGPARPTRGGGVVAFLLLGGAAGVLAAWEIHWWLDQGWGLYHRALTGERALVTLLAVPSSWNSWALAVLALAAAVAAVAHATYARPLGMTVGAGVLGAGVFYVSYAVKMNLFDGFGELSVQERLRVGTAVFEVVAGLLVLGALAARAARDEEAPLRDYGPNTGFPSRGA</sequence>
<keyword evidence="1" id="KW-1133">Transmembrane helix</keyword>
<keyword evidence="3" id="KW-1185">Reference proteome</keyword>
<feature type="transmembrane region" description="Helical" evidence="1">
    <location>
        <begin position="302"/>
        <end position="323"/>
    </location>
</feature>
<proteinExistence type="predicted"/>
<feature type="transmembrane region" description="Helical" evidence="1">
    <location>
        <begin position="12"/>
        <end position="31"/>
    </location>
</feature>
<dbReference type="EMBL" id="JAGSMN010000577">
    <property type="protein sequence ID" value="MBR7676048.1"/>
    <property type="molecule type" value="Genomic_DNA"/>
</dbReference>
<dbReference type="AlphaFoldDB" id="A0A8T4IWM3"/>
<feature type="transmembrane region" description="Helical" evidence="1">
    <location>
        <begin position="57"/>
        <end position="77"/>
    </location>
</feature>
<evidence type="ECO:0000256" key="1">
    <source>
        <dbReference type="SAM" id="Phobius"/>
    </source>
</evidence>
<protein>
    <submittedName>
        <fullName evidence="2">Uncharacterized protein</fullName>
    </submittedName>
</protein>
<reference evidence="2" key="1">
    <citation type="submission" date="2021-04" db="EMBL/GenBank/DDBJ databases">
        <title>Sequencing of actinobacteria type strains.</title>
        <authorList>
            <person name="Nguyen G.-S."/>
            <person name="Wentzel A."/>
        </authorList>
    </citation>
    <scope>NUCLEOTIDE SEQUENCE</scope>
    <source>
        <strain evidence="2">DSM 42095</strain>
    </source>
</reference>
<dbReference type="Proteomes" id="UP000675554">
    <property type="component" value="Unassembled WGS sequence"/>
</dbReference>
<organism evidence="2 3">
    <name type="scientific">Streptomyces daliensis</name>
    <dbReference type="NCBI Taxonomy" id="299421"/>
    <lineage>
        <taxon>Bacteria</taxon>
        <taxon>Bacillati</taxon>
        <taxon>Actinomycetota</taxon>
        <taxon>Actinomycetes</taxon>
        <taxon>Kitasatosporales</taxon>
        <taxon>Streptomycetaceae</taxon>
        <taxon>Streptomyces</taxon>
    </lineage>
</organism>
<evidence type="ECO:0000313" key="2">
    <source>
        <dbReference type="EMBL" id="MBR7676048.1"/>
    </source>
</evidence>
<feature type="transmembrane region" description="Helical" evidence="1">
    <location>
        <begin position="84"/>
        <end position="103"/>
    </location>
</feature>
<comment type="caution">
    <text evidence="2">The sequence shown here is derived from an EMBL/GenBank/DDBJ whole genome shotgun (WGS) entry which is preliminary data.</text>
</comment>
<evidence type="ECO:0000313" key="3">
    <source>
        <dbReference type="Proteomes" id="UP000675554"/>
    </source>
</evidence>
<feature type="transmembrane region" description="Helical" evidence="1">
    <location>
        <begin position="187"/>
        <end position="209"/>
    </location>
</feature>
<keyword evidence="1" id="KW-0812">Transmembrane</keyword>
<gene>
    <name evidence="2" type="ORF">KDA82_24165</name>
</gene>
<name>A0A8T4IWM3_9ACTN</name>
<feature type="transmembrane region" description="Helical" evidence="1">
    <location>
        <begin position="262"/>
        <end position="282"/>
    </location>
</feature>